<evidence type="ECO:0000313" key="9">
    <source>
        <dbReference type="Proteomes" id="UP001152592"/>
    </source>
</evidence>
<keyword evidence="2" id="KW-0645">Protease</keyword>
<evidence type="ECO:0000256" key="5">
    <source>
        <dbReference type="ARBA" id="ARBA00022825"/>
    </source>
</evidence>
<dbReference type="InterPro" id="IPR029058">
    <property type="entry name" value="AB_hydrolase_fold"/>
</dbReference>
<dbReference type="PANTHER" id="PTHR42776:SF13">
    <property type="entry name" value="DIPEPTIDYL-PEPTIDASE 5"/>
    <property type="match status" value="1"/>
</dbReference>
<evidence type="ECO:0000256" key="1">
    <source>
        <dbReference type="ARBA" id="ARBA00010040"/>
    </source>
</evidence>
<evidence type="ECO:0000313" key="8">
    <source>
        <dbReference type="EMBL" id="CAG8218315.1"/>
    </source>
</evidence>
<dbReference type="GO" id="GO:0004252">
    <property type="term" value="F:serine-type endopeptidase activity"/>
    <property type="evidence" value="ECO:0007669"/>
    <property type="project" value="TreeGrafter"/>
</dbReference>
<keyword evidence="4" id="KW-0378">Hydrolase</keyword>
<name>A0A9W4MXP6_9EURO</name>
<sequence length="697" mass="77725">MEDHASAMISPESIIAIPEFEGPWPDPSGRRFLYIERKFCPDTHITTSKLCLLHTQTDAIQILREGPQIQTAFWAEGSNYIVLFEWTKVGKSEIFVLCLDDGDAPMSFAPAGTLPGKASGLGGVAISDRKIALAFSVMAAANGNIYNADDAPRSWSSGREYTTMPVRTIDSWMSSEKLSVFCTILDFSGGSPCICELINTLSGTDQEYKSFGGIHLTKHGLAVVAGAHLPNISEIPLTTVFYIPMTALVQHDLSARQKLHMPGLNGFSNSPQISKDGETLIYLQKKTSWMEDDTSLLVICESLNSKIKFSTHELSREDTSSKTLLSPLRVWFTADETSVFLISEDRAEVRLFRASLSGENTLIAEPLTEGWSIHALHILSRSVTSIFVAGSTINLSHRWMILDTESLTLSPIKEGTQEESDLQLNKTTFESIEWPGADDVPVQAWLVRPRDFDSNKQYPLLYCIHGGPNAAFNNVWASGYWRNWNFILLAEQGFVVVAPNASGSSGFGAEYAKRVVNDWGGKSYIDHVKGFAYLQAELRYVDTNRAIALGTSFGGFMVNWIQGQSLGRQFKALISECGFLNNSAQYTADLIWFEDHFGGPMYKFRNGYDKFNPIDHIENWSTPALIISNELDHRVPIVEGLAAFQILQAKGIESRFLTFPDEGHTTVMPDNRLHWWHVVLDWCTQHTMRHVEECTST</sequence>
<dbReference type="GO" id="GO:0006508">
    <property type="term" value="P:proteolysis"/>
    <property type="evidence" value="ECO:0007669"/>
    <property type="project" value="UniProtKB-KW"/>
</dbReference>
<organism evidence="8 9">
    <name type="scientific">Penicillium salamii</name>
    <dbReference type="NCBI Taxonomy" id="1612424"/>
    <lineage>
        <taxon>Eukaryota</taxon>
        <taxon>Fungi</taxon>
        <taxon>Dikarya</taxon>
        <taxon>Ascomycota</taxon>
        <taxon>Pezizomycotina</taxon>
        <taxon>Eurotiomycetes</taxon>
        <taxon>Eurotiomycetidae</taxon>
        <taxon>Eurotiales</taxon>
        <taxon>Aspergillaceae</taxon>
        <taxon>Penicillium</taxon>
    </lineage>
</organism>
<comment type="caution">
    <text evidence="8">The sequence shown here is derived from an EMBL/GenBank/DDBJ whole genome shotgun (WGS) entry which is preliminary data.</text>
</comment>
<keyword evidence="5" id="KW-0720">Serine protease</keyword>
<dbReference type="GO" id="GO:0072330">
    <property type="term" value="P:monocarboxylic acid biosynthetic process"/>
    <property type="evidence" value="ECO:0007669"/>
    <property type="project" value="UniProtKB-ARBA"/>
</dbReference>
<feature type="domain" description="Peptidase S9 prolyl oligopeptidase catalytic" evidence="7">
    <location>
        <begin position="483"/>
        <end position="687"/>
    </location>
</feature>
<reference evidence="8" key="1">
    <citation type="submission" date="2021-07" db="EMBL/GenBank/DDBJ databases">
        <authorList>
            <person name="Branca A.L. A."/>
        </authorList>
    </citation>
    <scope>NUCLEOTIDE SEQUENCE</scope>
</reference>
<proteinExistence type="inferred from homology"/>
<dbReference type="Gene3D" id="3.40.50.1820">
    <property type="entry name" value="alpha/beta hydrolase"/>
    <property type="match status" value="1"/>
</dbReference>
<protein>
    <recommendedName>
        <fullName evidence="6">Dipeptidyl-peptidase V</fullName>
    </recommendedName>
</protein>
<dbReference type="PANTHER" id="PTHR42776">
    <property type="entry name" value="SERINE PEPTIDASE S9 FAMILY MEMBER"/>
    <property type="match status" value="1"/>
</dbReference>
<evidence type="ECO:0000256" key="4">
    <source>
        <dbReference type="ARBA" id="ARBA00022801"/>
    </source>
</evidence>
<keyword evidence="3" id="KW-0732">Signal</keyword>
<dbReference type="EMBL" id="CAJVPD010000002">
    <property type="protein sequence ID" value="CAG8218315.1"/>
    <property type="molecule type" value="Genomic_DNA"/>
</dbReference>
<accession>A0A9W4MXP6</accession>
<dbReference type="AlphaFoldDB" id="A0A9W4MXP6"/>
<dbReference type="InterPro" id="IPR001375">
    <property type="entry name" value="Peptidase_S9_cat"/>
</dbReference>
<gene>
    <name evidence="8" type="ORF">PSALAMII_LOCUS16</name>
</gene>
<evidence type="ECO:0000256" key="2">
    <source>
        <dbReference type="ARBA" id="ARBA00022670"/>
    </source>
</evidence>
<evidence type="ECO:0000256" key="3">
    <source>
        <dbReference type="ARBA" id="ARBA00022729"/>
    </source>
</evidence>
<dbReference type="OrthoDB" id="3231at2759"/>
<dbReference type="Pfam" id="PF00326">
    <property type="entry name" value="Peptidase_S9"/>
    <property type="match status" value="1"/>
</dbReference>
<dbReference type="Proteomes" id="UP001152592">
    <property type="component" value="Unassembled WGS sequence"/>
</dbReference>
<dbReference type="FunFam" id="3.40.50.1820:FF:000028">
    <property type="entry name" value="S9 family peptidase"/>
    <property type="match status" value="1"/>
</dbReference>
<dbReference type="SUPFAM" id="SSF53474">
    <property type="entry name" value="alpha/beta-Hydrolases"/>
    <property type="match status" value="1"/>
</dbReference>
<evidence type="ECO:0000256" key="6">
    <source>
        <dbReference type="ARBA" id="ARBA00032829"/>
    </source>
</evidence>
<comment type="similarity">
    <text evidence="1">Belongs to the peptidase S9C family.</text>
</comment>
<evidence type="ECO:0000259" key="7">
    <source>
        <dbReference type="Pfam" id="PF00326"/>
    </source>
</evidence>
<dbReference type="GO" id="GO:0017000">
    <property type="term" value="P:antibiotic biosynthetic process"/>
    <property type="evidence" value="ECO:0007669"/>
    <property type="project" value="UniProtKB-ARBA"/>
</dbReference>